<evidence type="ECO:0000256" key="8">
    <source>
        <dbReference type="SAM" id="Phobius"/>
    </source>
</evidence>
<feature type="transmembrane region" description="Helical" evidence="8">
    <location>
        <begin position="130"/>
        <end position="151"/>
    </location>
</feature>
<evidence type="ECO:0000256" key="2">
    <source>
        <dbReference type="ARBA" id="ARBA00022448"/>
    </source>
</evidence>
<evidence type="ECO:0000256" key="5">
    <source>
        <dbReference type="ARBA" id="ARBA00022989"/>
    </source>
</evidence>
<evidence type="ECO:0000313" key="11">
    <source>
        <dbReference type="Proteomes" id="UP001183414"/>
    </source>
</evidence>
<keyword evidence="11" id="KW-1185">Reference proteome</keyword>
<feature type="domain" description="Tripartite ATP-independent periplasmic transporters DctQ component" evidence="9">
    <location>
        <begin position="33"/>
        <end position="155"/>
    </location>
</feature>
<keyword evidence="5 8" id="KW-1133">Transmembrane helix</keyword>
<feature type="region of interest" description="Disordered" evidence="7">
    <location>
        <begin position="164"/>
        <end position="214"/>
    </location>
</feature>
<dbReference type="RefSeq" id="WP_311674790.1">
    <property type="nucleotide sequence ID" value="NZ_JAVREQ010000019.1"/>
</dbReference>
<accession>A0ABU2NWH8</accession>
<evidence type="ECO:0000256" key="7">
    <source>
        <dbReference type="SAM" id="MobiDB-lite"/>
    </source>
</evidence>
<evidence type="ECO:0000256" key="4">
    <source>
        <dbReference type="ARBA" id="ARBA00022692"/>
    </source>
</evidence>
<comment type="subcellular location">
    <subcellularLocation>
        <location evidence="1">Cell membrane</location>
        <topology evidence="1">Multi-pass membrane protein</topology>
    </subcellularLocation>
</comment>
<protein>
    <submittedName>
        <fullName evidence="10">TRAP transporter small permease subunit</fullName>
    </submittedName>
</protein>
<feature type="transmembrane region" description="Helical" evidence="8">
    <location>
        <begin position="97"/>
        <end position="118"/>
    </location>
</feature>
<proteinExistence type="predicted"/>
<sequence>MAGRESPRRGGRAALDGIHHIAANLAGAVLILITLIVLAGVGSRLFFGQPLPAANDLIGSCLMVALTYLALSSSLPIRITVVTRRLPKRVARGVDGCVVAVCATGVALAVWAALAIAVNAFRTGESTVGLYTFDIAPFRFLIVVGLLLLLLRIVRSGGAWLAGEGEDEDEEATDGTSSGAPAGTGDAGAYPRGGAAPDGRSGSSPLTADSPKDG</sequence>
<evidence type="ECO:0000259" key="9">
    <source>
        <dbReference type="Pfam" id="PF04290"/>
    </source>
</evidence>
<evidence type="ECO:0000256" key="1">
    <source>
        <dbReference type="ARBA" id="ARBA00004651"/>
    </source>
</evidence>
<gene>
    <name evidence="10" type="ORF">RM572_20270</name>
</gene>
<dbReference type="InterPro" id="IPR055348">
    <property type="entry name" value="DctQ"/>
</dbReference>
<feature type="transmembrane region" description="Helical" evidence="8">
    <location>
        <begin position="21"/>
        <end position="45"/>
    </location>
</feature>
<keyword evidence="6 8" id="KW-0472">Membrane</keyword>
<dbReference type="Pfam" id="PF04290">
    <property type="entry name" value="DctQ"/>
    <property type="match status" value="1"/>
</dbReference>
<keyword evidence="2" id="KW-0813">Transport</keyword>
<evidence type="ECO:0000256" key="3">
    <source>
        <dbReference type="ARBA" id="ARBA00022475"/>
    </source>
</evidence>
<feature type="transmembrane region" description="Helical" evidence="8">
    <location>
        <begin position="57"/>
        <end position="77"/>
    </location>
</feature>
<evidence type="ECO:0000256" key="6">
    <source>
        <dbReference type="ARBA" id="ARBA00023136"/>
    </source>
</evidence>
<feature type="compositionally biased region" description="Acidic residues" evidence="7">
    <location>
        <begin position="164"/>
        <end position="173"/>
    </location>
</feature>
<dbReference type="Proteomes" id="UP001183414">
    <property type="component" value="Unassembled WGS sequence"/>
</dbReference>
<organism evidence="10 11">
    <name type="scientific">Streptomyces hazeniae</name>
    <dbReference type="NCBI Taxonomy" id="3075538"/>
    <lineage>
        <taxon>Bacteria</taxon>
        <taxon>Bacillati</taxon>
        <taxon>Actinomycetota</taxon>
        <taxon>Actinomycetes</taxon>
        <taxon>Kitasatosporales</taxon>
        <taxon>Streptomycetaceae</taxon>
        <taxon>Streptomyces</taxon>
    </lineage>
</organism>
<name>A0ABU2NWH8_9ACTN</name>
<keyword evidence="3" id="KW-1003">Cell membrane</keyword>
<comment type="caution">
    <text evidence="10">The sequence shown here is derived from an EMBL/GenBank/DDBJ whole genome shotgun (WGS) entry which is preliminary data.</text>
</comment>
<evidence type="ECO:0000313" key="10">
    <source>
        <dbReference type="EMBL" id="MDT0381094.1"/>
    </source>
</evidence>
<keyword evidence="4 8" id="KW-0812">Transmembrane</keyword>
<dbReference type="EMBL" id="JAVREQ010000019">
    <property type="protein sequence ID" value="MDT0381094.1"/>
    <property type="molecule type" value="Genomic_DNA"/>
</dbReference>
<reference evidence="11" key="1">
    <citation type="submission" date="2023-07" db="EMBL/GenBank/DDBJ databases">
        <title>30 novel species of actinomycetes from the DSMZ collection.</title>
        <authorList>
            <person name="Nouioui I."/>
        </authorList>
    </citation>
    <scope>NUCLEOTIDE SEQUENCE [LARGE SCALE GENOMIC DNA]</scope>
    <source>
        <strain evidence="11">DSM 42041</strain>
    </source>
</reference>